<protein>
    <submittedName>
        <fullName evidence="2">Uncharacterized protein</fullName>
    </submittedName>
</protein>
<keyword evidence="3" id="KW-1185">Reference proteome</keyword>
<evidence type="ECO:0000313" key="2">
    <source>
        <dbReference type="EMBL" id="KAJ6646530.1"/>
    </source>
</evidence>
<sequence length="107" mass="11845">MKVAFCLIILSIALVFCQDSFPPCKWSSAQWTSFKQCLGTQTGTVVTKCLRQQSSAKDWNAMKNAICSSNSKKEGVKNCLMKDVKSHSTIMRCNERLNSQNSRSGSG</sequence>
<dbReference type="EMBL" id="WJQU01000001">
    <property type="protein sequence ID" value="KAJ6646530.1"/>
    <property type="molecule type" value="Genomic_DNA"/>
</dbReference>
<proteinExistence type="predicted"/>
<dbReference type="AlphaFoldDB" id="A0A9Q0NA37"/>
<keyword evidence="1" id="KW-0732">Signal</keyword>
<evidence type="ECO:0000313" key="3">
    <source>
        <dbReference type="Proteomes" id="UP001151699"/>
    </source>
</evidence>
<feature type="signal peptide" evidence="1">
    <location>
        <begin position="1"/>
        <end position="17"/>
    </location>
</feature>
<gene>
    <name evidence="2" type="ORF">Bhyg_01743</name>
</gene>
<organism evidence="2 3">
    <name type="scientific">Pseudolycoriella hygida</name>
    <dbReference type="NCBI Taxonomy" id="35572"/>
    <lineage>
        <taxon>Eukaryota</taxon>
        <taxon>Metazoa</taxon>
        <taxon>Ecdysozoa</taxon>
        <taxon>Arthropoda</taxon>
        <taxon>Hexapoda</taxon>
        <taxon>Insecta</taxon>
        <taxon>Pterygota</taxon>
        <taxon>Neoptera</taxon>
        <taxon>Endopterygota</taxon>
        <taxon>Diptera</taxon>
        <taxon>Nematocera</taxon>
        <taxon>Sciaroidea</taxon>
        <taxon>Sciaridae</taxon>
        <taxon>Pseudolycoriella</taxon>
    </lineage>
</organism>
<name>A0A9Q0NA37_9DIPT</name>
<feature type="chain" id="PRO_5040307501" evidence="1">
    <location>
        <begin position="18"/>
        <end position="107"/>
    </location>
</feature>
<comment type="caution">
    <text evidence="2">The sequence shown here is derived from an EMBL/GenBank/DDBJ whole genome shotgun (WGS) entry which is preliminary data.</text>
</comment>
<dbReference type="Proteomes" id="UP001151699">
    <property type="component" value="Chromosome A"/>
</dbReference>
<evidence type="ECO:0000256" key="1">
    <source>
        <dbReference type="SAM" id="SignalP"/>
    </source>
</evidence>
<reference evidence="2" key="1">
    <citation type="submission" date="2022-07" db="EMBL/GenBank/DDBJ databases">
        <authorList>
            <person name="Trinca V."/>
            <person name="Uliana J.V.C."/>
            <person name="Torres T.T."/>
            <person name="Ward R.J."/>
            <person name="Monesi N."/>
        </authorList>
    </citation>
    <scope>NUCLEOTIDE SEQUENCE</scope>
    <source>
        <strain evidence="2">HSMRA1968</strain>
        <tissue evidence="2">Whole embryos</tissue>
    </source>
</reference>
<accession>A0A9Q0NA37</accession>